<name>A0A1Z4EBK8_9MYCO</name>
<dbReference type="Proteomes" id="UP000217736">
    <property type="component" value="Chromosome"/>
</dbReference>
<protein>
    <submittedName>
        <fullName evidence="1">Uncharacterized protein</fullName>
    </submittedName>
</protein>
<reference evidence="2" key="1">
    <citation type="submission" date="2017-06" db="EMBL/GenBank/DDBJ databases">
        <title>Complete Genome Sequence of Mycobacterium shigaense.</title>
        <authorList>
            <person name="Fukano H."/>
            <person name="Yoshida M."/>
            <person name="Kazumi Y."/>
            <person name="Ogura Y."/>
            <person name="Mitarai S."/>
            <person name="Hayashi T."/>
            <person name="Hoshino Y."/>
        </authorList>
    </citation>
    <scope>NUCLEOTIDE SEQUENCE [LARGE SCALE GENOMIC DNA]</scope>
    <source>
        <strain evidence="2">UN-152</strain>
    </source>
</reference>
<dbReference type="OrthoDB" id="3477826at2"/>
<gene>
    <name evidence="1" type="ORF">MSG_00174</name>
</gene>
<dbReference type="EMBL" id="AP018164">
    <property type="protein sequence ID" value="BAX90340.1"/>
    <property type="molecule type" value="Genomic_DNA"/>
</dbReference>
<dbReference type="RefSeq" id="WP_096436271.1">
    <property type="nucleotide sequence ID" value="NZ_AP018164.1"/>
</dbReference>
<evidence type="ECO:0000313" key="2">
    <source>
        <dbReference type="Proteomes" id="UP000217736"/>
    </source>
</evidence>
<sequence length="117" mass="12550">MAVTLCVPPRPGELCAPVRFLVRQDSVVMELTARHRIVSVEWDEREHAVAMVVEITDPQTARPVDVRIDVVERGVAPGAKSDAGSSNARTATIGTVVRGGRQCDVVGTYLGVVADEN</sequence>
<dbReference type="AlphaFoldDB" id="A0A1Z4EBK8"/>
<evidence type="ECO:0000313" key="1">
    <source>
        <dbReference type="EMBL" id="BAX90340.1"/>
    </source>
</evidence>
<organism evidence="1 2">
    <name type="scientific">Mycobacterium shigaense</name>
    <dbReference type="NCBI Taxonomy" id="722731"/>
    <lineage>
        <taxon>Bacteria</taxon>
        <taxon>Bacillati</taxon>
        <taxon>Actinomycetota</taxon>
        <taxon>Actinomycetes</taxon>
        <taxon>Mycobacteriales</taxon>
        <taxon>Mycobacteriaceae</taxon>
        <taxon>Mycobacterium</taxon>
        <taxon>Mycobacterium simiae complex</taxon>
    </lineage>
</organism>
<keyword evidence="2" id="KW-1185">Reference proteome</keyword>
<accession>A0A1Z4EBK8</accession>
<dbReference type="KEGG" id="mshg:MSG_00174"/>
<proteinExistence type="predicted"/>